<protein>
    <submittedName>
        <fullName evidence="3">Uncharacterized protein</fullName>
    </submittedName>
</protein>
<evidence type="ECO:0000313" key="4">
    <source>
        <dbReference type="Proteomes" id="UP000298663"/>
    </source>
</evidence>
<dbReference type="Proteomes" id="UP000298663">
    <property type="component" value="Unassembled WGS sequence"/>
</dbReference>
<organism evidence="3 4">
    <name type="scientific">Steinernema carpocapsae</name>
    <name type="common">Entomopathogenic nematode</name>
    <dbReference type="NCBI Taxonomy" id="34508"/>
    <lineage>
        <taxon>Eukaryota</taxon>
        <taxon>Metazoa</taxon>
        <taxon>Ecdysozoa</taxon>
        <taxon>Nematoda</taxon>
        <taxon>Chromadorea</taxon>
        <taxon>Rhabditida</taxon>
        <taxon>Tylenchina</taxon>
        <taxon>Panagrolaimomorpha</taxon>
        <taxon>Strongyloidoidea</taxon>
        <taxon>Steinernematidae</taxon>
        <taxon>Steinernema</taxon>
    </lineage>
</organism>
<feature type="transmembrane region" description="Helical" evidence="2">
    <location>
        <begin position="181"/>
        <end position="203"/>
    </location>
</feature>
<dbReference type="AlphaFoldDB" id="A0A4U5M3Y4"/>
<evidence type="ECO:0000256" key="2">
    <source>
        <dbReference type="SAM" id="Phobius"/>
    </source>
</evidence>
<feature type="region of interest" description="Disordered" evidence="1">
    <location>
        <begin position="154"/>
        <end position="177"/>
    </location>
</feature>
<feature type="compositionally biased region" description="Acidic residues" evidence="1">
    <location>
        <begin position="163"/>
        <end position="172"/>
    </location>
</feature>
<feature type="transmembrane region" description="Helical" evidence="2">
    <location>
        <begin position="510"/>
        <end position="529"/>
    </location>
</feature>
<evidence type="ECO:0000256" key="1">
    <source>
        <dbReference type="SAM" id="MobiDB-lite"/>
    </source>
</evidence>
<name>A0A4U5M3Y4_STECR</name>
<feature type="region of interest" description="Disordered" evidence="1">
    <location>
        <begin position="65"/>
        <end position="96"/>
    </location>
</feature>
<reference evidence="3 4" key="2">
    <citation type="journal article" date="2019" name="G3 (Bethesda)">
        <title>Hybrid Assembly of the Genome of the Entomopathogenic Nematode Steinernema carpocapsae Identifies the X-Chromosome.</title>
        <authorList>
            <person name="Serra L."/>
            <person name="Macchietto M."/>
            <person name="Macias-Munoz A."/>
            <person name="McGill C.J."/>
            <person name="Rodriguez I.M."/>
            <person name="Rodriguez B."/>
            <person name="Murad R."/>
            <person name="Mortazavi A."/>
        </authorList>
    </citation>
    <scope>NUCLEOTIDE SEQUENCE [LARGE SCALE GENOMIC DNA]</scope>
    <source>
        <strain evidence="3 4">ALL</strain>
    </source>
</reference>
<comment type="caution">
    <text evidence="3">The sequence shown here is derived from an EMBL/GenBank/DDBJ whole genome shotgun (WGS) entry which is preliminary data.</text>
</comment>
<proteinExistence type="predicted"/>
<gene>
    <name evidence="3" type="ORF">L596_027304</name>
</gene>
<sequence length="547" mass="59302">MITRSRKRFTGKTRDGWTDKTEQRVEQGFALDSYSSPVIFISSIFSFFAIFSVVPTVVRRRLEGARGGSTGQLPSQSFSLRDDPFGVARSSQKRTDSARKERVGGLWAVWLVVVVVVVVDGVALRSEGGAKVRDWEKKEGAAAGGEELNWAAAAPQWEREERGEENDSNDNDGAEKGRSTVSAAVAAIVLLSSITVVVFLLVVDPSPRARPAGLASERRALGGGDVAVAAIPRLSPLSAAKAPLLQSWVFGWPPLVAAATAGPEYNHIFQESYKRLSNDYNVALSKIAAGDFGSGGFSPPRILSILWSSFFKPTPASRSNHPAHTESSSSTRFYTMHVVERGEKELSERPRPIVDQFQSFQLTNSIGFVEFSTAISYKSTLARSPSKARNFPARRSSPRSLLHLLLPATSAVAAAVIKVAAANLANTPRAAVFSCKLPPSDVARSCFSVAFAARVRGENKQRPPPRRVLPLLCAPSSIADLPTVFPTILLRSNVLSTLISSSHLIHSLPFLLFSATPSLLIHLMCTLILKRKKTELVICPIMFSPPR</sequence>
<feature type="transmembrane region" description="Helical" evidence="2">
    <location>
        <begin position="103"/>
        <end position="124"/>
    </location>
</feature>
<accession>A0A4U5M3Y4</accession>
<keyword evidence="2" id="KW-0472">Membrane</keyword>
<evidence type="ECO:0000313" key="3">
    <source>
        <dbReference type="EMBL" id="TKR63479.1"/>
    </source>
</evidence>
<reference evidence="3 4" key="1">
    <citation type="journal article" date="2015" name="Genome Biol.">
        <title>Comparative genomics of Steinernema reveals deeply conserved gene regulatory networks.</title>
        <authorList>
            <person name="Dillman A.R."/>
            <person name="Macchietto M."/>
            <person name="Porter C.F."/>
            <person name="Rogers A."/>
            <person name="Williams B."/>
            <person name="Antoshechkin I."/>
            <person name="Lee M.M."/>
            <person name="Goodwin Z."/>
            <person name="Lu X."/>
            <person name="Lewis E.E."/>
            <person name="Goodrich-Blair H."/>
            <person name="Stock S.P."/>
            <person name="Adams B.J."/>
            <person name="Sternberg P.W."/>
            <person name="Mortazavi A."/>
        </authorList>
    </citation>
    <scope>NUCLEOTIDE SEQUENCE [LARGE SCALE GENOMIC DNA]</scope>
    <source>
        <strain evidence="3 4">ALL</strain>
    </source>
</reference>
<keyword evidence="2" id="KW-1133">Transmembrane helix</keyword>
<dbReference type="EMBL" id="AZBU02000010">
    <property type="protein sequence ID" value="TKR63479.1"/>
    <property type="molecule type" value="Genomic_DNA"/>
</dbReference>
<keyword evidence="4" id="KW-1185">Reference proteome</keyword>
<keyword evidence="2" id="KW-0812">Transmembrane</keyword>
<feature type="transmembrane region" description="Helical" evidence="2">
    <location>
        <begin position="468"/>
        <end position="490"/>
    </location>
</feature>
<feature type="transmembrane region" description="Helical" evidence="2">
    <location>
        <begin position="38"/>
        <end position="58"/>
    </location>
</feature>